<protein>
    <submittedName>
        <fullName evidence="2">HNH endonuclease</fullName>
    </submittedName>
</protein>
<dbReference type="Gene3D" id="1.10.30.50">
    <property type="match status" value="1"/>
</dbReference>
<reference evidence="2 3" key="1">
    <citation type="submission" date="2019-12" db="EMBL/GenBank/DDBJ databases">
        <title>the WGS of Blastococcus saxobsidens 67B17.</title>
        <authorList>
            <person name="Jiang Z."/>
        </authorList>
    </citation>
    <scope>NUCLEOTIDE SEQUENCE [LARGE SCALE GENOMIC DNA]</scope>
    <source>
        <strain evidence="2 3">67B17</strain>
    </source>
</reference>
<name>A0A6L9VZE7_9ACTN</name>
<dbReference type="Proteomes" id="UP000479241">
    <property type="component" value="Unassembled WGS sequence"/>
</dbReference>
<evidence type="ECO:0000256" key="1">
    <source>
        <dbReference type="SAM" id="MobiDB-lite"/>
    </source>
</evidence>
<accession>A0A6L9VZE7</accession>
<organism evidence="2 3">
    <name type="scientific">Blastococcus saxobsidens</name>
    <dbReference type="NCBI Taxonomy" id="138336"/>
    <lineage>
        <taxon>Bacteria</taxon>
        <taxon>Bacillati</taxon>
        <taxon>Actinomycetota</taxon>
        <taxon>Actinomycetes</taxon>
        <taxon>Geodermatophilales</taxon>
        <taxon>Geodermatophilaceae</taxon>
        <taxon>Blastococcus</taxon>
    </lineage>
</organism>
<keyword evidence="2" id="KW-0255">Endonuclease</keyword>
<feature type="compositionally biased region" description="Pro residues" evidence="1">
    <location>
        <begin position="106"/>
        <end position="120"/>
    </location>
</feature>
<dbReference type="EMBL" id="JAAGWG010000006">
    <property type="protein sequence ID" value="NEK85048.1"/>
    <property type="molecule type" value="Genomic_DNA"/>
</dbReference>
<evidence type="ECO:0000313" key="3">
    <source>
        <dbReference type="Proteomes" id="UP000479241"/>
    </source>
</evidence>
<sequence>MAGYDRTAAQDRFIRLPDRTCRHPGCSQRAGRTDLAHVVPYDCGGRTGCDNLCCLCRTHHRLKTFARGWRFVLASDGTLTVTTPSGITRSTRPPGLRDPHDQPALSAPPRPPPDDSPPPF</sequence>
<dbReference type="CDD" id="cd00085">
    <property type="entry name" value="HNHc"/>
    <property type="match status" value="1"/>
</dbReference>
<feature type="region of interest" description="Disordered" evidence="1">
    <location>
        <begin position="82"/>
        <end position="120"/>
    </location>
</feature>
<gene>
    <name evidence="2" type="ORF">GCU60_04625</name>
</gene>
<proteinExistence type="predicted"/>
<dbReference type="InterPro" id="IPR003615">
    <property type="entry name" value="HNH_nuc"/>
</dbReference>
<keyword evidence="2" id="KW-0378">Hydrolase</keyword>
<keyword evidence="2" id="KW-0540">Nuclease</keyword>
<dbReference type="RefSeq" id="WP_163202718.1">
    <property type="nucleotide sequence ID" value="NZ_JAAGWG010000006.1"/>
</dbReference>
<evidence type="ECO:0000313" key="2">
    <source>
        <dbReference type="EMBL" id="NEK85048.1"/>
    </source>
</evidence>
<feature type="compositionally biased region" description="Polar residues" evidence="1">
    <location>
        <begin position="82"/>
        <end position="91"/>
    </location>
</feature>
<dbReference type="AlphaFoldDB" id="A0A6L9VZE7"/>
<dbReference type="GO" id="GO:0004519">
    <property type="term" value="F:endonuclease activity"/>
    <property type="evidence" value="ECO:0007669"/>
    <property type="project" value="UniProtKB-KW"/>
</dbReference>
<comment type="caution">
    <text evidence="2">The sequence shown here is derived from an EMBL/GenBank/DDBJ whole genome shotgun (WGS) entry which is preliminary data.</text>
</comment>